<name>A0A2N1UPC3_9BACT</name>
<dbReference type="InterPro" id="IPR050595">
    <property type="entry name" value="Bact_response_regulator"/>
</dbReference>
<organism evidence="8 9">
    <name type="scientific">Candidatus Kuenenbacteria bacterium HGW-Kuenenbacteria-1</name>
    <dbReference type="NCBI Taxonomy" id="2013812"/>
    <lineage>
        <taxon>Bacteria</taxon>
        <taxon>Candidatus Kueneniibacteriota</taxon>
    </lineage>
</organism>
<protein>
    <recommendedName>
        <fullName evidence="7">Response regulatory domain-containing protein</fullName>
    </recommendedName>
</protein>
<dbReference type="GO" id="GO:0003677">
    <property type="term" value="F:DNA binding"/>
    <property type="evidence" value="ECO:0007669"/>
    <property type="project" value="UniProtKB-KW"/>
</dbReference>
<gene>
    <name evidence="8" type="ORF">CVV26_00645</name>
</gene>
<evidence type="ECO:0000256" key="6">
    <source>
        <dbReference type="PROSITE-ProRule" id="PRU00169"/>
    </source>
</evidence>
<evidence type="ECO:0000313" key="9">
    <source>
        <dbReference type="Proteomes" id="UP000233414"/>
    </source>
</evidence>
<dbReference type="PROSITE" id="PS50110">
    <property type="entry name" value="RESPONSE_REGULATORY"/>
    <property type="match status" value="1"/>
</dbReference>
<reference evidence="8 9" key="1">
    <citation type="journal article" date="2017" name="ISME J.">
        <title>Potential for microbial H2 and metal transformations associated with novel bacteria and archaea in deep terrestrial subsurface sediments.</title>
        <authorList>
            <person name="Hernsdorf A.W."/>
            <person name="Amano Y."/>
            <person name="Miyakawa K."/>
            <person name="Ise K."/>
            <person name="Suzuki Y."/>
            <person name="Anantharaman K."/>
            <person name="Probst A."/>
            <person name="Burstein D."/>
            <person name="Thomas B.C."/>
            <person name="Banfield J.F."/>
        </authorList>
    </citation>
    <scope>NUCLEOTIDE SEQUENCE [LARGE SCALE GENOMIC DNA]</scope>
    <source>
        <strain evidence="8">HGW-Kuenenbacteria-1</strain>
    </source>
</reference>
<dbReference type="SUPFAM" id="SSF52172">
    <property type="entry name" value="CheY-like"/>
    <property type="match status" value="1"/>
</dbReference>
<sequence length="120" mass="13712">MPKRILIIEDEKSIANALKFKLKFEGFDVINAQNGKEAILFLEKETVDFILLDLIMPKMDGFQVLEKLKEIKIKIPVAVLTNLGQLDDEKRAIELGAIAFFVKSDKPIAEIVEWVKEKLK</sequence>
<dbReference type="GO" id="GO:0000160">
    <property type="term" value="P:phosphorelay signal transduction system"/>
    <property type="evidence" value="ECO:0007669"/>
    <property type="project" value="UniProtKB-KW"/>
</dbReference>
<evidence type="ECO:0000256" key="4">
    <source>
        <dbReference type="ARBA" id="ARBA00023125"/>
    </source>
</evidence>
<dbReference type="PANTHER" id="PTHR44591:SF3">
    <property type="entry name" value="RESPONSE REGULATORY DOMAIN-CONTAINING PROTEIN"/>
    <property type="match status" value="1"/>
</dbReference>
<dbReference type="EMBL" id="PGYQ01000001">
    <property type="protein sequence ID" value="PKL72754.1"/>
    <property type="molecule type" value="Genomic_DNA"/>
</dbReference>
<keyword evidence="3" id="KW-0805">Transcription regulation</keyword>
<keyword evidence="5" id="KW-0804">Transcription</keyword>
<evidence type="ECO:0000256" key="5">
    <source>
        <dbReference type="ARBA" id="ARBA00023163"/>
    </source>
</evidence>
<evidence type="ECO:0000256" key="1">
    <source>
        <dbReference type="ARBA" id="ARBA00022553"/>
    </source>
</evidence>
<proteinExistence type="predicted"/>
<dbReference type="Pfam" id="PF00072">
    <property type="entry name" value="Response_reg"/>
    <property type="match status" value="1"/>
</dbReference>
<keyword evidence="1 6" id="KW-0597">Phosphoprotein</keyword>
<dbReference type="Proteomes" id="UP000233414">
    <property type="component" value="Unassembled WGS sequence"/>
</dbReference>
<feature type="domain" description="Response regulatory" evidence="7">
    <location>
        <begin position="4"/>
        <end position="118"/>
    </location>
</feature>
<dbReference type="CDD" id="cd17574">
    <property type="entry name" value="REC_OmpR"/>
    <property type="match status" value="1"/>
</dbReference>
<dbReference type="PANTHER" id="PTHR44591">
    <property type="entry name" value="STRESS RESPONSE REGULATOR PROTEIN 1"/>
    <property type="match status" value="1"/>
</dbReference>
<evidence type="ECO:0000313" key="8">
    <source>
        <dbReference type="EMBL" id="PKL72754.1"/>
    </source>
</evidence>
<evidence type="ECO:0000256" key="2">
    <source>
        <dbReference type="ARBA" id="ARBA00023012"/>
    </source>
</evidence>
<accession>A0A2N1UPC3</accession>
<dbReference type="InterPro" id="IPR011006">
    <property type="entry name" value="CheY-like_superfamily"/>
</dbReference>
<dbReference type="AlphaFoldDB" id="A0A2N1UPC3"/>
<dbReference type="FunFam" id="3.40.50.2300:FF:000001">
    <property type="entry name" value="DNA-binding response regulator PhoB"/>
    <property type="match status" value="1"/>
</dbReference>
<comment type="caution">
    <text evidence="8">The sequence shown here is derived from an EMBL/GenBank/DDBJ whole genome shotgun (WGS) entry which is preliminary data.</text>
</comment>
<keyword evidence="4" id="KW-0238">DNA-binding</keyword>
<dbReference type="Gene3D" id="3.40.50.2300">
    <property type="match status" value="1"/>
</dbReference>
<evidence type="ECO:0000259" key="7">
    <source>
        <dbReference type="PROSITE" id="PS50110"/>
    </source>
</evidence>
<feature type="modified residue" description="4-aspartylphosphate" evidence="6">
    <location>
        <position position="53"/>
    </location>
</feature>
<dbReference type="InterPro" id="IPR001789">
    <property type="entry name" value="Sig_transdc_resp-reg_receiver"/>
</dbReference>
<dbReference type="SMART" id="SM00448">
    <property type="entry name" value="REC"/>
    <property type="match status" value="1"/>
</dbReference>
<evidence type="ECO:0000256" key="3">
    <source>
        <dbReference type="ARBA" id="ARBA00023015"/>
    </source>
</evidence>
<keyword evidence="2" id="KW-0902">Two-component regulatory system</keyword>